<dbReference type="Gene3D" id="1.10.510.10">
    <property type="entry name" value="Transferase(Phosphotransferase) domain 1"/>
    <property type="match status" value="1"/>
</dbReference>
<dbReference type="GO" id="GO:0008168">
    <property type="term" value="F:methyltransferase activity"/>
    <property type="evidence" value="ECO:0007669"/>
    <property type="project" value="UniProtKB-KW"/>
</dbReference>
<dbReference type="GO" id="GO:0032259">
    <property type="term" value="P:methylation"/>
    <property type="evidence" value="ECO:0007669"/>
    <property type="project" value="UniProtKB-KW"/>
</dbReference>
<proteinExistence type="inferred from homology"/>
<evidence type="ECO:0000256" key="2">
    <source>
        <dbReference type="ARBA" id="ARBA00023180"/>
    </source>
</evidence>
<dbReference type="SUPFAM" id="SSF56112">
    <property type="entry name" value="Protein kinase-like (PK-like)"/>
    <property type="match status" value="1"/>
</dbReference>
<comment type="similarity">
    <text evidence="3">Belongs to the methyltransferase superfamily.</text>
</comment>
<dbReference type="PANTHER" id="PTHR10108:SF1049">
    <property type="entry name" value="METHYLTRANSFERASE"/>
    <property type="match status" value="1"/>
</dbReference>
<evidence type="ECO:0000313" key="4">
    <source>
        <dbReference type="EMBL" id="GJT41659.1"/>
    </source>
</evidence>
<keyword evidence="1 3" id="KW-0489">Methyltransferase</keyword>
<dbReference type="EC" id="2.1.1.-" evidence="3"/>
<dbReference type="InterPro" id="IPR004159">
    <property type="entry name" value="Put_SAM_MeTrfase"/>
</dbReference>
<protein>
    <recommendedName>
        <fullName evidence="3">Methyltransferase</fullName>
        <ecNumber evidence="3">2.1.1.-</ecNumber>
    </recommendedName>
</protein>
<gene>
    <name evidence="4" type="ORF">Tco_0941524</name>
</gene>
<dbReference type="InterPro" id="IPR011009">
    <property type="entry name" value="Kinase-like_dom_sf"/>
</dbReference>
<keyword evidence="2 3" id="KW-0325">Glycoprotein</keyword>
<organism evidence="4 5">
    <name type="scientific">Tanacetum coccineum</name>
    <dbReference type="NCBI Taxonomy" id="301880"/>
    <lineage>
        <taxon>Eukaryota</taxon>
        <taxon>Viridiplantae</taxon>
        <taxon>Streptophyta</taxon>
        <taxon>Embryophyta</taxon>
        <taxon>Tracheophyta</taxon>
        <taxon>Spermatophyta</taxon>
        <taxon>Magnoliopsida</taxon>
        <taxon>eudicotyledons</taxon>
        <taxon>Gunneridae</taxon>
        <taxon>Pentapetalae</taxon>
        <taxon>asterids</taxon>
        <taxon>campanulids</taxon>
        <taxon>Asterales</taxon>
        <taxon>Asteraceae</taxon>
        <taxon>Asteroideae</taxon>
        <taxon>Anthemideae</taxon>
        <taxon>Anthemidinae</taxon>
        <taxon>Tanacetum</taxon>
    </lineage>
</organism>
<dbReference type="EMBL" id="BQNB010015580">
    <property type="protein sequence ID" value="GJT41659.1"/>
    <property type="molecule type" value="Genomic_DNA"/>
</dbReference>
<keyword evidence="5" id="KW-1185">Reference proteome</keyword>
<reference evidence="4" key="2">
    <citation type="submission" date="2022-01" db="EMBL/GenBank/DDBJ databases">
        <authorList>
            <person name="Yamashiro T."/>
            <person name="Shiraishi A."/>
            <person name="Satake H."/>
            <person name="Nakayama K."/>
        </authorList>
    </citation>
    <scope>NUCLEOTIDE SEQUENCE</scope>
</reference>
<accession>A0ABQ5DS04</accession>
<comment type="caution">
    <text evidence="4">The sequence shown here is derived from an EMBL/GenBank/DDBJ whole genome shotgun (WGS) entry which is preliminary data.</text>
</comment>
<comment type="subcellular location">
    <subcellularLocation>
        <location evidence="3">Membrane</location>
        <topology evidence="3">Single-pass type II membrane protein</topology>
    </subcellularLocation>
</comment>
<dbReference type="Proteomes" id="UP001151760">
    <property type="component" value="Unassembled WGS sequence"/>
</dbReference>
<sequence>VGRQVVNVPSFIVRVDSQMHIDFSLTSPFGGGRPGRVKRKNQKATAKKEACGDADEDNGCIRHRCESFSTYPRMYDLIHANSLFSLYSDRCNFEDILLEMDRILRPEGAVILRDDVDDVTLGNILLDAHMKPRISDFGIAKSFQDNETEANSDCFEFEPEVAVTVESMEKVARIDAKAINRLTVLICAIRA</sequence>
<evidence type="ECO:0000256" key="3">
    <source>
        <dbReference type="RuleBase" id="RU366043"/>
    </source>
</evidence>
<feature type="non-terminal residue" evidence="4">
    <location>
        <position position="1"/>
    </location>
</feature>
<evidence type="ECO:0000256" key="1">
    <source>
        <dbReference type="ARBA" id="ARBA00022603"/>
    </source>
</evidence>
<evidence type="ECO:0000313" key="5">
    <source>
        <dbReference type="Proteomes" id="UP001151760"/>
    </source>
</evidence>
<keyword evidence="3" id="KW-0812">Transmembrane</keyword>
<keyword evidence="3" id="KW-0735">Signal-anchor</keyword>
<keyword evidence="3" id="KW-0808">Transferase</keyword>
<dbReference type="Pfam" id="PF03141">
    <property type="entry name" value="Methyltransf_29"/>
    <property type="match status" value="1"/>
</dbReference>
<reference evidence="4" key="1">
    <citation type="journal article" date="2022" name="Int. J. Mol. Sci.">
        <title>Draft Genome of Tanacetum Coccineum: Genomic Comparison of Closely Related Tanacetum-Family Plants.</title>
        <authorList>
            <person name="Yamashiro T."/>
            <person name="Shiraishi A."/>
            <person name="Nakayama K."/>
            <person name="Satake H."/>
        </authorList>
    </citation>
    <scope>NUCLEOTIDE SEQUENCE</scope>
</reference>
<dbReference type="PANTHER" id="PTHR10108">
    <property type="entry name" value="SAM-DEPENDENT METHYLTRANSFERASE"/>
    <property type="match status" value="1"/>
</dbReference>
<name>A0ABQ5DS04_9ASTR</name>